<dbReference type="InterPro" id="IPR025148">
    <property type="entry name" value="AtzG-like"/>
</dbReference>
<reference evidence="1 2" key="1">
    <citation type="journal article" date="2018" name="Int. J. Syst. Evol. Microbiol.">
        <title>Pseudooceanicola lipolyticus sp. nov., a marine alphaproteobacterium, reclassification of Oceanicola flagellatus as Pseudooceanicola flagellatus comb. nov. and emended description of the genus Pseudooceanicola.</title>
        <authorList>
            <person name="Huang M.-M."/>
            <person name="Guo L.-L."/>
            <person name="Wu Y.-H."/>
            <person name="Lai Q.-L."/>
            <person name="Shao Z.-Z."/>
            <person name="Wang C.-S."/>
            <person name="Wu M."/>
            <person name="Xu X.-W."/>
        </authorList>
    </citation>
    <scope>NUCLEOTIDE SEQUENCE [LARGE SCALE GENOMIC DNA]</scope>
    <source>
        <strain evidence="1 2">157</strain>
    </source>
</reference>
<dbReference type="AlphaFoldDB" id="A0A2M8ITW8"/>
<gene>
    <name evidence="1" type="ORF">CVM52_24695</name>
</gene>
<evidence type="ECO:0000313" key="1">
    <source>
        <dbReference type="EMBL" id="PJE33967.1"/>
    </source>
</evidence>
<dbReference type="Pfam" id="PF13318">
    <property type="entry name" value="AtzG-like"/>
    <property type="match status" value="1"/>
</dbReference>
<dbReference type="Proteomes" id="UP000231553">
    <property type="component" value="Unassembled WGS sequence"/>
</dbReference>
<comment type="caution">
    <text evidence="1">The sequence shown here is derived from an EMBL/GenBank/DDBJ whole genome shotgun (WGS) entry which is preliminary data.</text>
</comment>
<protein>
    <submittedName>
        <fullName evidence="1">DUF4089 domain-containing protein</fullName>
    </submittedName>
</protein>
<keyword evidence="2" id="KW-1185">Reference proteome</keyword>
<dbReference type="EMBL" id="PGTB01000269">
    <property type="protein sequence ID" value="PJE33967.1"/>
    <property type="molecule type" value="Genomic_DNA"/>
</dbReference>
<sequence>MDLDAYIDAASNAVGLPIAPEYRRGVAGFLQGAADLAALLEQVPLDDAELVLAPVFRLPGSDDG</sequence>
<organism evidence="1 2">
    <name type="scientific">Pseudooceanicola lipolyticus</name>
    <dbReference type="NCBI Taxonomy" id="2029104"/>
    <lineage>
        <taxon>Bacteria</taxon>
        <taxon>Pseudomonadati</taxon>
        <taxon>Pseudomonadota</taxon>
        <taxon>Alphaproteobacteria</taxon>
        <taxon>Rhodobacterales</taxon>
        <taxon>Paracoccaceae</taxon>
        <taxon>Pseudooceanicola</taxon>
    </lineage>
</organism>
<dbReference type="OrthoDB" id="7874476at2"/>
<accession>A0A2M8ITW8</accession>
<dbReference type="RefSeq" id="WP_100164942.1">
    <property type="nucleotide sequence ID" value="NZ_PGTB01000269.1"/>
</dbReference>
<name>A0A2M8ITW8_9RHOB</name>
<evidence type="ECO:0000313" key="2">
    <source>
        <dbReference type="Proteomes" id="UP000231553"/>
    </source>
</evidence>
<proteinExistence type="predicted"/>